<keyword evidence="1" id="KW-0472">Membrane</keyword>
<reference evidence="2" key="1">
    <citation type="submission" date="2020-07" db="EMBL/GenBank/DDBJ databases">
        <title>Severe corrosion of carbon steel in oil field produced water can be linked to methanogenic archaea containing a special type of NiFe hydrogenase.</title>
        <authorList>
            <person name="Lahme S."/>
            <person name="Mand J."/>
            <person name="Longwell J."/>
            <person name="Smith R."/>
            <person name="Enning D."/>
        </authorList>
    </citation>
    <scope>NUCLEOTIDE SEQUENCE</scope>
    <source>
        <strain evidence="2">MIC098Bin6</strain>
    </source>
</reference>
<gene>
    <name evidence="2" type="ORF">H0S81_05100</name>
</gene>
<keyword evidence="1" id="KW-1133">Transmembrane helix</keyword>
<evidence type="ECO:0000256" key="1">
    <source>
        <dbReference type="SAM" id="Phobius"/>
    </source>
</evidence>
<keyword evidence="1" id="KW-0812">Transmembrane</keyword>
<accession>A0A931CUG6</accession>
<dbReference type="AlphaFoldDB" id="A0A931CUG6"/>
<evidence type="ECO:0008006" key="4">
    <source>
        <dbReference type="Google" id="ProtNLM"/>
    </source>
</evidence>
<dbReference type="Proteomes" id="UP000706172">
    <property type="component" value="Unassembled WGS sequence"/>
</dbReference>
<dbReference type="EMBL" id="JACCQK010000266">
    <property type="protein sequence ID" value="MBG0779285.1"/>
    <property type="molecule type" value="Genomic_DNA"/>
</dbReference>
<protein>
    <recommendedName>
        <fullName evidence="4">LemA family protein</fullName>
    </recommendedName>
</protein>
<comment type="caution">
    <text evidence="2">The sequence shown here is derived from an EMBL/GenBank/DDBJ whole genome shotgun (WGS) entry which is preliminary data.</text>
</comment>
<feature type="transmembrane region" description="Helical" evidence="1">
    <location>
        <begin position="6"/>
        <end position="28"/>
    </location>
</feature>
<organism evidence="2 3">
    <name type="scientific">Desulfotignum balticum</name>
    <dbReference type="NCBI Taxonomy" id="115781"/>
    <lineage>
        <taxon>Bacteria</taxon>
        <taxon>Pseudomonadati</taxon>
        <taxon>Thermodesulfobacteriota</taxon>
        <taxon>Desulfobacteria</taxon>
        <taxon>Desulfobacterales</taxon>
        <taxon>Desulfobacteraceae</taxon>
        <taxon>Desulfotignum</taxon>
    </lineage>
</organism>
<sequence length="190" mass="21525">MKKPWLIFAGLCAVVFAIVMICVIFGSYTSMLRSKNRIQTGKGLMITACENQLEKIPGLLSLAPGTDAAPIVSRIQDTMEQIRPLLARFQTSDTPLDPDLISLFEQAQSHLAKDLDTLARDIGTSHPRVQELTDLYLKTIYAARQYNREAAYFDSRKKLFPGMFTAKWFHLDDLHFPLIDITCFDPWGLK</sequence>
<evidence type="ECO:0000313" key="3">
    <source>
        <dbReference type="Proteomes" id="UP000706172"/>
    </source>
</evidence>
<proteinExistence type="predicted"/>
<name>A0A931CUG6_9BACT</name>
<evidence type="ECO:0000313" key="2">
    <source>
        <dbReference type="EMBL" id="MBG0779285.1"/>
    </source>
</evidence>